<dbReference type="RefSeq" id="WP_155203965.1">
    <property type="nucleotide sequence ID" value="NZ_WNAF01000002.1"/>
</dbReference>
<dbReference type="InterPro" id="IPR013324">
    <property type="entry name" value="RNA_pol_sigma_r3/r4-like"/>
</dbReference>
<evidence type="ECO:0000313" key="1">
    <source>
        <dbReference type="EMBL" id="MTR76291.1"/>
    </source>
</evidence>
<dbReference type="InterPro" id="IPR036388">
    <property type="entry name" value="WH-like_DNA-bd_sf"/>
</dbReference>
<gene>
    <name evidence="1" type="ORF">GMD21_06315</name>
</gene>
<protein>
    <recommendedName>
        <fullName evidence="3">Sigma-70 family RNA polymerase sigma factor</fullName>
    </recommendedName>
</protein>
<evidence type="ECO:0008006" key="3">
    <source>
        <dbReference type="Google" id="ProtNLM"/>
    </source>
</evidence>
<dbReference type="Gene3D" id="1.10.10.10">
    <property type="entry name" value="Winged helix-like DNA-binding domain superfamily/Winged helix DNA-binding domain"/>
    <property type="match status" value="1"/>
</dbReference>
<dbReference type="AlphaFoldDB" id="A0A844KE05"/>
<keyword evidence="2" id="KW-1185">Reference proteome</keyword>
<sequence length="172" mass="20255">MANKDNQSKPYRIYIKESKSWVDVNKEFYTNYYRDINAYRKRQQEHGRCVCPASKRYLCDMDCLTCPYAKADDQLSLDNTISDSDGNEKSWLDDMPDESTAIAEVLEDAELFHALYAKLNKLDPEDRLICQLIMQGKSERDCGKEMGLSRNTFVYRRDKLFKKLRSELKDYI</sequence>
<dbReference type="Proteomes" id="UP000448177">
    <property type="component" value="Unassembled WGS sequence"/>
</dbReference>
<comment type="caution">
    <text evidence="1">The sequence shown here is derived from an EMBL/GenBank/DDBJ whole genome shotgun (WGS) entry which is preliminary data.</text>
</comment>
<dbReference type="EMBL" id="WNAF01000002">
    <property type="protein sequence ID" value="MTR76291.1"/>
    <property type="molecule type" value="Genomic_DNA"/>
</dbReference>
<organism evidence="1 2">
    <name type="scientific">Mediterraneibacter faecis</name>
    <dbReference type="NCBI Taxonomy" id="592978"/>
    <lineage>
        <taxon>Bacteria</taxon>
        <taxon>Bacillati</taxon>
        <taxon>Bacillota</taxon>
        <taxon>Clostridia</taxon>
        <taxon>Lachnospirales</taxon>
        <taxon>Lachnospiraceae</taxon>
        <taxon>Mediterraneibacter</taxon>
    </lineage>
</organism>
<proteinExistence type="predicted"/>
<accession>A0A844KE05</accession>
<evidence type="ECO:0000313" key="2">
    <source>
        <dbReference type="Proteomes" id="UP000448177"/>
    </source>
</evidence>
<reference evidence="1 2" key="1">
    <citation type="journal article" date="2019" name="Nat. Med.">
        <title>A library of human gut bacterial isolates paired with longitudinal multiomics data enables mechanistic microbiome research.</title>
        <authorList>
            <person name="Poyet M."/>
            <person name="Groussin M."/>
            <person name="Gibbons S.M."/>
            <person name="Avila-Pacheco J."/>
            <person name="Jiang X."/>
            <person name="Kearney S.M."/>
            <person name="Perrotta A.R."/>
            <person name="Berdy B."/>
            <person name="Zhao S."/>
            <person name="Lieberman T.D."/>
            <person name="Swanson P.K."/>
            <person name="Smith M."/>
            <person name="Roesemann S."/>
            <person name="Alexander J.E."/>
            <person name="Rich S.A."/>
            <person name="Livny J."/>
            <person name="Vlamakis H."/>
            <person name="Clish C."/>
            <person name="Bullock K."/>
            <person name="Deik A."/>
            <person name="Scott J."/>
            <person name="Pierce K.A."/>
            <person name="Xavier R.J."/>
            <person name="Alm E.J."/>
        </authorList>
    </citation>
    <scope>NUCLEOTIDE SEQUENCE [LARGE SCALE GENOMIC DNA]</scope>
    <source>
        <strain evidence="1 2">BIOML-A1</strain>
    </source>
</reference>
<dbReference type="SUPFAM" id="SSF88659">
    <property type="entry name" value="Sigma3 and sigma4 domains of RNA polymerase sigma factors"/>
    <property type="match status" value="1"/>
</dbReference>
<name>A0A844KE05_9FIRM</name>